<dbReference type="EMBL" id="JAIWYP010000002">
    <property type="protein sequence ID" value="KAH3873262.1"/>
    <property type="molecule type" value="Genomic_DNA"/>
</dbReference>
<dbReference type="AlphaFoldDB" id="A0A9D4M983"/>
<keyword evidence="3" id="KW-1185">Reference proteome</keyword>
<sequence length="151" mass="17470">MAAPMRKIVYIIKTLNNVKCSKLLTVSINEISFPYPSYTFSCRKIYCQRLLVQCNKLSDVDMKKMMDNLKDKFADARELLADARENKGTVYFSEDLKDAQEAVKTTLEEYQKLLMKLSDQQKHDVISTLGLRMEELKAQQSAIEEEVAEHH</sequence>
<dbReference type="OrthoDB" id="273230at2759"/>
<feature type="coiled-coil region" evidence="1">
    <location>
        <begin position="66"/>
        <end position="146"/>
    </location>
</feature>
<dbReference type="PANTHER" id="PTHR35706:SF1">
    <property type="entry name" value="EMBRYOGENESIS-LIKE PROTEIN"/>
    <property type="match status" value="1"/>
</dbReference>
<reference evidence="2" key="2">
    <citation type="submission" date="2020-11" db="EMBL/GenBank/DDBJ databases">
        <authorList>
            <person name="McCartney M.A."/>
            <person name="Auch B."/>
            <person name="Kono T."/>
            <person name="Mallez S."/>
            <person name="Becker A."/>
            <person name="Gohl D.M."/>
            <person name="Silverstein K.A.T."/>
            <person name="Koren S."/>
            <person name="Bechman K.B."/>
            <person name="Herman A."/>
            <person name="Abrahante J.E."/>
            <person name="Garbe J."/>
        </authorList>
    </citation>
    <scope>NUCLEOTIDE SEQUENCE</scope>
    <source>
        <strain evidence="2">Duluth1</strain>
        <tissue evidence="2">Whole animal</tissue>
    </source>
</reference>
<evidence type="ECO:0000313" key="3">
    <source>
        <dbReference type="Proteomes" id="UP000828390"/>
    </source>
</evidence>
<gene>
    <name evidence="2" type="ORF">DPMN_036493</name>
</gene>
<dbReference type="Proteomes" id="UP000828390">
    <property type="component" value="Unassembled WGS sequence"/>
</dbReference>
<protein>
    <submittedName>
        <fullName evidence="2">Uncharacterized protein</fullName>
    </submittedName>
</protein>
<name>A0A9D4M983_DREPO</name>
<organism evidence="2 3">
    <name type="scientific">Dreissena polymorpha</name>
    <name type="common">Zebra mussel</name>
    <name type="synonym">Mytilus polymorpha</name>
    <dbReference type="NCBI Taxonomy" id="45954"/>
    <lineage>
        <taxon>Eukaryota</taxon>
        <taxon>Metazoa</taxon>
        <taxon>Spiralia</taxon>
        <taxon>Lophotrochozoa</taxon>
        <taxon>Mollusca</taxon>
        <taxon>Bivalvia</taxon>
        <taxon>Autobranchia</taxon>
        <taxon>Heteroconchia</taxon>
        <taxon>Euheterodonta</taxon>
        <taxon>Imparidentia</taxon>
        <taxon>Neoheterodontei</taxon>
        <taxon>Myida</taxon>
        <taxon>Dreissenoidea</taxon>
        <taxon>Dreissenidae</taxon>
        <taxon>Dreissena</taxon>
    </lineage>
</organism>
<dbReference type="PANTHER" id="PTHR35706">
    <property type="entry name" value="F14O23.11 PROTEIN"/>
    <property type="match status" value="1"/>
</dbReference>
<keyword evidence="1" id="KW-0175">Coiled coil</keyword>
<evidence type="ECO:0000256" key="1">
    <source>
        <dbReference type="SAM" id="Coils"/>
    </source>
</evidence>
<proteinExistence type="predicted"/>
<accession>A0A9D4M983</accession>
<dbReference type="InterPro" id="IPR053325">
    <property type="entry name" value="H3-Acetyl_Activator"/>
</dbReference>
<reference evidence="2" key="1">
    <citation type="journal article" date="2019" name="bioRxiv">
        <title>The Genome of the Zebra Mussel, Dreissena polymorpha: A Resource for Invasive Species Research.</title>
        <authorList>
            <person name="McCartney M.A."/>
            <person name="Auch B."/>
            <person name="Kono T."/>
            <person name="Mallez S."/>
            <person name="Zhang Y."/>
            <person name="Obille A."/>
            <person name="Becker A."/>
            <person name="Abrahante J.E."/>
            <person name="Garbe J."/>
            <person name="Badalamenti J.P."/>
            <person name="Herman A."/>
            <person name="Mangelson H."/>
            <person name="Liachko I."/>
            <person name="Sullivan S."/>
            <person name="Sone E.D."/>
            <person name="Koren S."/>
            <person name="Silverstein K.A.T."/>
            <person name="Beckman K.B."/>
            <person name="Gohl D.M."/>
        </authorList>
    </citation>
    <scope>NUCLEOTIDE SEQUENCE</scope>
    <source>
        <strain evidence="2">Duluth1</strain>
        <tissue evidence="2">Whole animal</tissue>
    </source>
</reference>
<comment type="caution">
    <text evidence="2">The sequence shown here is derived from an EMBL/GenBank/DDBJ whole genome shotgun (WGS) entry which is preliminary data.</text>
</comment>
<evidence type="ECO:0000313" key="2">
    <source>
        <dbReference type="EMBL" id="KAH3873262.1"/>
    </source>
</evidence>